<dbReference type="InterPro" id="IPR053287">
    <property type="entry name" value="PP2C-like_domain"/>
</dbReference>
<dbReference type="PANTHER" id="PTHR21586:SF0">
    <property type="entry name" value="PP2C-LIKE DOMAIN-CONTAINING PROTEIN CG9801"/>
    <property type="match status" value="1"/>
</dbReference>
<dbReference type="EMBL" id="CAAALY010046303">
    <property type="protein sequence ID" value="VEL20403.1"/>
    <property type="molecule type" value="Genomic_DNA"/>
</dbReference>
<sequence>MNSHNSSSNEVSEMGNSNLPSPSGGSVGSSTCSALRTVQLKLPNTPTLSGPPSLNEASIAYQKFAVVVASVGDSQAFLLSKTHGIRELTGPVPQGLSSLVGLGGENKNISSGTTTSLSQSLELSESMIINKEIELNKLGLTQMPFDPQDAKSSQIGLAQEETPGYVFNTPEEQKEEKPRNFRDTGGALGPVHSNDDPELHNLMCAGKFPPLVIFT</sequence>
<keyword evidence="3" id="KW-1185">Reference proteome</keyword>
<evidence type="ECO:0008006" key="4">
    <source>
        <dbReference type="Google" id="ProtNLM"/>
    </source>
</evidence>
<evidence type="ECO:0000313" key="3">
    <source>
        <dbReference type="Proteomes" id="UP000784294"/>
    </source>
</evidence>
<dbReference type="PANTHER" id="PTHR21586">
    <property type="entry name" value="TIPA"/>
    <property type="match status" value="1"/>
</dbReference>
<dbReference type="AlphaFoldDB" id="A0A448WUA6"/>
<accession>A0A448WUA6</accession>
<feature type="region of interest" description="Disordered" evidence="1">
    <location>
        <begin position="1"/>
        <end position="31"/>
    </location>
</feature>
<comment type="caution">
    <text evidence="2">The sequence shown here is derived from an EMBL/GenBank/DDBJ whole genome shotgun (WGS) entry which is preliminary data.</text>
</comment>
<dbReference type="Proteomes" id="UP000784294">
    <property type="component" value="Unassembled WGS sequence"/>
</dbReference>
<proteinExistence type="predicted"/>
<gene>
    <name evidence="2" type="ORF">PXEA_LOCUS13843</name>
</gene>
<feature type="region of interest" description="Disordered" evidence="1">
    <location>
        <begin position="164"/>
        <end position="187"/>
    </location>
</feature>
<name>A0A448WUA6_9PLAT</name>
<protein>
    <recommendedName>
        <fullName evidence="4">PPM-type phosphatase domain-containing protein</fullName>
    </recommendedName>
</protein>
<organism evidence="2 3">
    <name type="scientific">Protopolystoma xenopodis</name>
    <dbReference type="NCBI Taxonomy" id="117903"/>
    <lineage>
        <taxon>Eukaryota</taxon>
        <taxon>Metazoa</taxon>
        <taxon>Spiralia</taxon>
        <taxon>Lophotrochozoa</taxon>
        <taxon>Platyhelminthes</taxon>
        <taxon>Monogenea</taxon>
        <taxon>Polyopisthocotylea</taxon>
        <taxon>Polystomatidea</taxon>
        <taxon>Polystomatidae</taxon>
        <taxon>Protopolystoma</taxon>
    </lineage>
</organism>
<feature type="compositionally biased region" description="Basic and acidic residues" evidence="1">
    <location>
        <begin position="171"/>
        <end position="182"/>
    </location>
</feature>
<reference evidence="2" key="1">
    <citation type="submission" date="2018-11" db="EMBL/GenBank/DDBJ databases">
        <authorList>
            <consortium name="Pathogen Informatics"/>
        </authorList>
    </citation>
    <scope>NUCLEOTIDE SEQUENCE</scope>
</reference>
<evidence type="ECO:0000256" key="1">
    <source>
        <dbReference type="SAM" id="MobiDB-lite"/>
    </source>
</evidence>
<evidence type="ECO:0000313" key="2">
    <source>
        <dbReference type="EMBL" id="VEL20403.1"/>
    </source>
</evidence>
<feature type="compositionally biased region" description="Low complexity" evidence="1">
    <location>
        <begin position="1"/>
        <end position="30"/>
    </location>
</feature>